<evidence type="ECO:0000256" key="3">
    <source>
        <dbReference type="ARBA" id="ARBA00022827"/>
    </source>
</evidence>
<keyword evidence="5" id="KW-1133">Transmembrane helix</keyword>
<evidence type="ECO:0000313" key="8">
    <source>
        <dbReference type="Proteomes" id="UP000696280"/>
    </source>
</evidence>
<dbReference type="InterPro" id="IPR016167">
    <property type="entry name" value="FAD-bd_PCMH_sub1"/>
</dbReference>
<gene>
    <name evidence="7" type="ORF">HYFRA_00009797</name>
</gene>
<dbReference type="Proteomes" id="UP000696280">
    <property type="component" value="Unassembled WGS sequence"/>
</dbReference>
<dbReference type="OrthoDB" id="2151789at2759"/>
<name>A0A9N9L5I9_9HELO</name>
<evidence type="ECO:0000256" key="2">
    <source>
        <dbReference type="ARBA" id="ARBA00022630"/>
    </source>
</evidence>
<feature type="transmembrane region" description="Helical" evidence="5">
    <location>
        <begin position="6"/>
        <end position="23"/>
    </location>
</feature>
<dbReference type="Gene3D" id="3.30.465.10">
    <property type="match status" value="1"/>
</dbReference>
<keyword evidence="8" id="KW-1185">Reference proteome</keyword>
<dbReference type="InterPro" id="IPR036318">
    <property type="entry name" value="FAD-bd_PCMH-like_sf"/>
</dbReference>
<dbReference type="PANTHER" id="PTHR42973:SF4">
    <property type="entry name" value="FAD BINDING DOMAIN PROTEIN"/>
    <property type="match status" value="1"/>
</dbReference>
<dbReference type="EMBL" id="CAJVRL010000083">
    <property type="protein sequence ID" value="CAG8958483.1"/>
    <property type="molecule type" value="Genomic_DNA"/>
</dbReference>
<accession>A0A9N9L5I9</accession>
<dbReference type="SUPFAM" id="SSF56176">
    <property type="entry name" value="FAD-binding/transporter-associated domain-like"/>
    <property type="match status" value="1"/>
</dbReference>
<evidence type="ECO:0000256" key="1">
    <source>
        <dbReference type="ARBA" id="ARBA00005466"/>
    </source>
</evidence>
<organism evidence="7 8">
    <name type="scientific">Hymenoscyphus fraxineus</name>
    <dbReference type="NCBI Taxonomy" id="746836"/>
    <lineage>
        <taxon>Eukaryota</taxon>
        <taxon>Fungi</taxon>
        <taxon>Dikarya</taxon>
        <taxon>Ascomycota</taxon>
        <taxon>Pezizomycotina</taxon>
        <taxon>Leotiomycetes</taxon>
        <taxon>Helotiales</taxon>
        <taxon>Helotiaceae</taxon>
        <taxon>Hymenoscyphus</taxon>
    </lineage>
</organism>
<keyword evidence="5" id="KW-0472">Membrane</keyword>
<dbReference type="InterPro" id="IPR016166">
    <property type="entry name" value="FAD-bd_PCMH"/>
</dbReference>
<dbReference type="InterPro" id="IPR016169">
    <property type="entry name" value="FAD-bd_PCMH_sub2"/>
</dbReference>
<dbReference type="GO" id="GO:0016491">
    <property type="term" value="F:oxidoreductase activity"/>
    <property type="evidence" value="ECO:0007669"/>
    <property type="project" value="UniProtKB-KW"/>
</dbReference>
<dbReference type="AlphaFoldDB" id="A0A9N9L5I9"/>
<evidence type="ECO:0000259" key="6">
    <source>
        <dbReference type="PROSITE" id="PS51387"/>
    </source>
</evidence>
<dbReference type="Pfam" id="PF01565">
    <property type="entry name" value="FAD_binding_4"/>
    <property type="match status" value="1"/>
</dbReference>
<evidence type="ECO:0000313" key="7">
    <source>
        <dbReference type="EMBL" id="CAG8958483.1"/>
    </source>
</evidence>
<keyword evidence="3" id="KW-0274">FAD</keyword>
<dbReference type="InterPro" id="IPR050416">
    <property type="entry name" value="FAD-linked_Oxidoreductase"/>
</dbReference>
<proteinExistence type="inferred from homology"/>
<protein>
    <recommendedName>
        <fullName evidence="6">FAD-binding PCMH-type domain-containing protein</fullName>
    </recommendedName>
</protein>
<keyword evidence="4" id="KW-0560">Oxidoreductase</keyword>
<sequence>MASELAIILNILAIIISITYLILHRLRLSLLHQNVETEPVSIEALNLAQKLATTLPNSVILPQNAEDFKKGLKAYWAEQESEVIPACIVRPRTVQELSTAIKIFKREYDDRENGQDANKGPYGGIFAVRGGGHSPVPGAASIKGGAQVDLRYLNSVTPSEDGKSVVIGGGARWMDVSRVLDERGLAVAGGRNAEVGVGGFTLGGGLSYFTHRFGLVCSNVISYEVVLADGSITTASADNNRDLWKALKGGSNNFGVVTKFTLKSFPCGKIWGGLNYYPAFQATKLLAAFHETIDKMDSDDFSHGAGLIITFSYLPRYNLQILGANLASTALPENPKKWPNCWQATPFSSLWRYWSTCKVQTVTSATWEMANLNMGGRRQTFGSTTILNDPATVSAAHRIYTEAFSSLRSVNPKGMAFSIIFQPFLASWARKGDENPLGLRDTTESLVIVSFAVNWDKRADDEFVKSTVHLTLEKIEAFAAANKTSHRFRYLNYCNEWQKPFESYGEENWQFLKDVSRKYDPEGLFQRGCVGGFKLDIEKRARD</sequence>
<dbReference type="Gene3D" id="3.40.462.20">
    <property type="match status" value="1"/>
</dbReference>
<evidence type="ECO:0000256" key="4">
    <source>
        <dbReference type="ARBA" id="ARBA00023002"/>
    </source>
</evidence>
<reference evidence="7" key="1">
    <citation type="submission" date="2021-07" db="EMBL/GenBank/DDBJ databases">
        <authorList>
            <person name="Durling M."/>
        </authorList>
    </citation>
    <scope>NUCLEOTIDE SEQUENCE</scope>
</reference>
<keyword evidence="5" id="KW-0812">Transmembrane</keyword>
<dbReference type="PROSITE" id="PS51387">
    <property type="entry name" value="FAD_PCMH"/>
    <property type="match status" value="1"/>
</dbReference>
<comment type="caution">
    <text evidence="7">The sequence shown here is derived from an EMBL/GenBank/DDBJ whole genome shotgun (WGS) entry which is preliminary data.</text>
</comment>
<feature type="domain" description="FAD-binding PCMH-type" evidence="6">
    <location>
        <begin position="81"/>
        <end position="267"/>
    </location>
</feature>
<dbReference type="GO" id="GO:0071949">
    <property type="term" value="F:FAD binding"/>
    <property type="evidence" value="ECO:0007669"/>
    <property type="project" value="InterPro"/>
</dbReference>
<dbReference type="InterPro" id="IPR006094">
    <property type="entry name" value="Oxid_FAD_bind_N"/>
</dbReference>
<comment type="similarity">
    <text evidence="1">Belongs to the oxygen-dependent FAD-linked oxidoreductase family.</text>
</comment>
<evidence type="ECO:0000256" key="5">
    <source>
        <dbReference type="SAM" id="Phobius"/>
    </source>
</evidence>
<dbReference type="Gene3D" id="3.30.43.10">
    <property type="entry name" value="Uridine Diphospho-n-acetylenolpyruvylglucosamine Reductase, domain 2"/>
    <property type="match status" value="1"/>
</dbReference>
<dbReference type="PANTHER" id="PTHR42973">
    <property type="entry name" value="BINDING OXIDOREDUCTASE, PUTATIVE (AFU_ORTHOLOGUE AFUA_1G17690)-RELATED"/>
    <property type="match status" value="1"/>
</dbReference>
<keyword evidence="2" id="KW-0285">Flavoprotein</keyword>